<dbReference type="GO" id="GO:0005509">
    <property type="term" value="F:calcium ion binding"/>
    <property type="evidence" value="ECO:0007669"/>
    <property type="project" value="InterPro"/>
</dbReference>
<feature type="active site" description="Nucleophile" evidence="12">
    <location>
        <position position="235"/>
    </location>
</feature>
<protein>
    <recommendedName>
        <fullName evidence="4">alpha-amylase</fullName>
        <ecNumber evidence="4">3.2.1.1</ecNumber>
    </recommendedName>
</protein>
<dbReference type="CDD" id="cd11319">
    <property type="entry name" value="AmyAc_euk_AmyA"/>
    <property type="match status" value="1"/>
</dbReference>
<feature type="binding site" evidence="15">
    <location>
        <position position="325"/>
    </location>
    <ligand>
        <name>substrate</name>
    </ligand>
</feature>
<feature type="active site" description="Proton donor" evidence="12">
    <location>
        <position position="259"/>
    </location>
</feature>
<evidence type="ECO:0000256" key="13">
    <source>
        <dbReference type="PIRSR" id="PIRSR001024-2"/>
    </source>
</evidence>
<feature type="signal peptide" evidence="16">
    <location>
        <begin position="1"/>
        <end position="25"/>
    </location>
</feature>
<feature type="chain" id="PRO_5015893549" description="alpha-amylase" evidence="16">
    <location>
        <begin position="26"/>
        <end position="558"/>
    </location>
</feature>
<evidence type="ECO:0000256" key="14">
    <source>
        <dbReference type="PIRSR" id="PIRSR001024-4"/>
    </source>
</evidence>
<reference evidence="18 19" key="1">
    <citation type="submission" date="2018-02" db="EMBL/GenBank/DDBJ databases">
        <title>The genomes of Aspergillus section Nigri reveals drivers in fungal speciation.</title>
        <authorList>
            <consortium name="DOE Joint Genome Institute"/>
            <person name="Vesth T.C."/>
            <person name="Nybo J."/>
            <person name="Theobald S."/>
            <person name="Brandl J."/>
            <person name="Frisvad J.C."/>
            <person name="Nielsen K.F."/>
            <person name="Lyhne E.K."/>
            <person name="Kogle M.E."/>
            <person name="Kuo A."/>
            <person name="Riley R."/>
            <person name="Clum A."/>
            <person name="Nolan M."/>
            <person name="Lipzen A."/>
            <person name="Salamov A."/>
            <person name="Henrissat B."/>
            <person name="Wiebenga A."/>
            <person name="De vries R.P."/>
            <person name="Grigoriev I.V."/>
            <person name="Mortensen U.H."/>
            <person name="Andersen M.R."/>
            <person name="Baker S.E."/>
        </authorList>
    </citation>
    <scope>NUCLEOTIDE SEQUENCE [LARGE SCALE GENOMIC DNA]</scope>
    <source>
        <strain evidence="18 19">CBS 115571</strain>
    </source>
</reference>
<dbReference type="InterPro" id="IPR013780">
    <property type="entry name" value="Glyco_hydro_b"/>
</dbReference>
<keyword evidence="19" id="KW-1185">Reference proteome</keyword>
<evidence type="ECO:0000256" key="5">
    <source>
        <dbReference type="ARBA" id="ARBA00022723"/>
    </source>
</evidence>
<evidence type="ECO:0000256" key="12">
    <source>
        <dbReference type="PIRSR" id="PIRSR001024-1"/>
    </source>
</evidence>
<evidence type="ECO:0000256" key="10">
    <source>
        <dbReference type="ARBA" id="ARBA00023277"/>
    </source>
</evidence>
<evidence type="ECO:0000256" key="8">
    <source>
        <dbReference type="ARBA" id="ARBA00023157"/>
    </source>
</evidence>
<comment type="similarity">
    <text evidence="3">Belongs to the glycosyl hydrolase 13 family.</text>
</comment>
<keyword evidence="11" id="KW-0326">Glycosidase</keyword>
<feature type="disulfide bond" evidence="14">
    <location>
        <begin position="269"/>
        <end position="311"/>
    </location>
</feature>
<keyword evidence="8 14" id="KW-1015">Disulfide bond</keyword>
<feature type="disulfide bond" evidence="14">
    <location>
        <begin position="468"/>
        <end position="503"/>
    </location>
</feature>
<dbReference type="GO" id="GO:0016052">
    <property type="term" value="P:carbohydrate catabolic process"/>
    <property type="evidence" value="ECO:0007669"/>
    <property type="project" value="InterPro"/>
</dbReference>
<feature type="binding site" evidence="15">
    <location>
        <position position="108"/>
    </location>
    <ligand>
        <name>substrate</name>
    </ligand>
</feature>
<dbReference type="Gene3D" id="2.60.40.1180">
    <property type="entry name" value="Golgi alpha-mannosidase II"/>
    <property type="match status" value="1"/>
</dbReference>
<evidence type="ECO:0000256" key="6">
    <source>
        <dbReference type="ARBA" id="ARBA00022801"/>
    </source>
</evidence>
<keyword evidence="16" id="KW-0732">Signal</keyword>
<feature type="disulfide bond" evidence="14">
    <location>
        <begin position="179"/>
        <end position="193"/>
    </location>
</feature>
<comment type="catalytic activity">
    <reaction evidence="1">
        <text>Endohydrolysis of (1-&gt;4)-alpha-D-glucosidic linkages in polysaccharides containing three or more (1-&gt;4)-alpha-linked D-glucose units.</text>
        <dbReference type="EC" id="3.2.1.1"/>
    </reaction>
</comment>
<evidence type="ECO:0000256" key="1">
    <source>
        <dbReference type="ARBA" id="ARBA00000548"/>
    </source>
</evidence>
<feature type="domain" description="Glycosyl hydrolase family 13 catalytic" evidence="17">
    <location>
        <begin position="38"/>
        <end position="398"/>
    </location>
</feature>
<dbReference type="SMART" id="SM00642">
    <property type="entry name" value="Aamy"/>
    <property type="match status" value="1"/>
</dbReference>
<dbReference type="SUPFAM" id="SSF51445">
    <property type="entry name" value="(Trans)glycosidases"/>
    <property type="match status" value="1"/>
</dbReference>
<keyword evidence="10" id="KW-0119">Carbohydrate metabolism</keyword>
<dbReference type="OMA" id="NAQLCQT"/>
<dbReference type="InterPro" id="IPR006047">
    <property type="entry name" value="GH13_cat_dom"/>
</dbReference>
<evidence type="ECO:0000256" key="7">
    <source>
        <dbReference type="ARBA" id="ARBA00022837"/>
    </source>
</evidence>
<keyword evidence="6" id="KW-0378">Hydrolase</keyword>
<evidence type="ECO:0000256" key="2">
    <source>
        <dbReference type="ARBA" id="ARBA00001913"/>
    </source>
</evidence>
<dbReference type="PANTHER" id="PTHR10357:SF220">
    <property type="entry name" value="ALPHA-AMYLASE"/>
    <property type="match status" value="1"/>
</dbReference>
<dbReference type="InterPro" id="IPR017853">
    <property type="entry name" value="GH"/>
</dbReference>
<accession>A0A2V5HJ89</accession>
<dbReference type="Pfam" id="PF00128">
    <property type="entry name" value="Alpha-amylase"/>
    <property type="match status" value="1"/>
</dbReference>
<sequence>MVSLASLGQWVLTLALLGGYETVSAATTQQWKSRSIYQTMTDRFALPAGTTAAACNTTAGLYCGGTWRGTIDKLDYIQGMGFDAVMISPIIQNIDGRASYGEAYHGYWPDDLYSLNSRFGTHQDLLDLSSAVHARGMYLMMDTVINNMAYMTNGKNPATNIDYSALTPFNSSSYYHSYCEISNWNNYTQAQLCQTGDKIVALPDLYTEHEDVQNMLVDWATQMISTYSIDGLRIDAAKSVNPSFLTTFHDRVGTFMTGEVFEQNASIVCDYQDNYLPSLPNFPLYYTILDAFTRGNPSALFQRIALVQELCNDVPAMPTFIENHDVDRFAFANDDLTLAKNAIVFEMLYDGIPWVYQGQEQHLNGSYAGTHNREALWEYGYDTSSTLYTLISKLNRVRKHAYTLDPEYIEMQTIPLYQGGSELAFWKGAFGRQVVMLLSTQGSTGSSYNVTLPMTYGAGIEVVEVLNCVNYTVNDYSQLIVPMDKGEPRVFFPVTLMPGSGLCGYGSNNTSLSHLRLSAAAAALGSAASPTVAQVSGGLVAMITLLSSLLLVQFGVWF</sequence>
<keyword evidence="9" id="KW-0325">Glycoprotein</keyword>
<evidence type="ECO:0000313" key="18">
    <source>
        <dbReference type="EMBL" id="PYI24515.1"/>
    </source>
</evidence>
<evidence type="ECO:0000313" key="19">
    <source>
        <dbReference type="Proteomes" id="UP000249829"/>
    </source>
</evidence>
<dbReference type="STRING" id="1450538.A0A2V5HJ89"/>
<dbReference type="FunFam" id="3.20.20.80:FF:000120">
    <property type="entry name" value="Alpha-amylase A"/>
    <property type="match status" value="1"/>
</dbReference>
<evidence type="ECO:0000256" key="11">
    <source>
        <dbReference type="ARBA" id="ARBA00023295"/>
    </source>
</evidence>
<comment type="cofactor">
    <cofactor evidence="2">
        <name>Ca(2+)</name>
        <dbReference type="ChEBI" id="CHEBI:29108"/>
    </cofactor>
</comment>
<dbReference type="EC" id="3.2.1.1" evidence="4"/>
<feature type="disulfide bond" evidence="14">
    <location>
        <begin position="55"/>
        <end position="63"/>
    </location>
</feature>
<dbReference type="AlphaFoldDB" id="A0A2V5HJ89"/>
<dbReference type="Gene3D" id="3.20.20.80">
    <property type="entry name" value="Glycosidases"/>
    <property type="match status" value="1"/>
</dbReference>
<dbReference type="Pfam" id="PF09260">
    <property type="entry name" value="A_amylase_dom_C"/>
    <property type="match status" value="1"/>
</dbReference>
<evidence type="ECO:0000256" key="3">
    <source>
        <dbReference type="ARBA" id="ARBA00008061"/>
    </source>
</evidence>
<evidence type="ECO:0000256" key="16">
    <source>
        <dbReference type="SAM" id="SignalP"/>
    </source>
</evidence>
<dbReference type="SUPFAM" id="SSF51011">
    <property type="entry name" value="Glycosyl hydrolase domain"/>
    <property type="match status" value="1"/>
</dbReference>
<feature type="binding site" evidence="15">
    <location>
        <position position="373"/>
    </location>
    <ligand>
        <name>substrate</name>
    </ligand>
</feature>
<gene>
    <name evidence="18" type="ORF">BO99DRAFT_321953</name>
</gene>
<feature type="site" description="Transition state stabilizer" evidence="13">
    <location>
        <position position="325"/>
    </location>
</feature>
<dbReference type="GO" id="GO:0004556">
    <property type="term" value="F:alpha-amylase activity"/>
    <property type="evidence" value="ECO:0007669"/>
    <property type="project" value="UniProtKB-EC"/>
</dbReference>
<dbReference type="Proteomes" id="UP000249829">
    <property type="component" value="Unassembled WGS sequence"/>
</dbReference>
<evidence type="ECO:0000259" key="17">
    <source>
        <dbReference type="SMART" id="SM00642"/>
    </source>
</evidence>
<keyword evidence="7" id="KW-0106">Calcium</keyword>
<evidence type="ECO:0000256" key="9">
    <source>
        <dbReference type="ARBA" id="ARBA00023180"/>
    </source>
</evidence>
<dbReference type="EMBL" id="KZ825102">
    <property type="protein sequence ID" value="PYI24515.1"/>
    <property type="molecule type" value="Genomic_DNA"/>
</dbReference>
<evidence type="ECO:0000256" key="4">
    <source>
        <dbReference type="ARBA" id="ARBA00012595"/>
    </source>
</evidence>
<dbReference type="PANTHER" id="PTHR10357">
    <property type="entry name" value="ALPHA-AMYLASE FAMILY MEMBER"/>
    <property type="match status" value="1"/>
</dbReference>
<dbReference type="InterPro" id="IPR013777">
    <property type="entry name" value="A-amylase-like"/>
</dbReference>
<proteinExistence type="inferred from homology"/>
<dbReference type="PIRSF" id="PIRSF001024">
    <property type="entry name" value="Alph-amyl_fung"/>
    <property type="match status" value="1"/>
</dbReference>
<keyword evidence="5" id="KW-0479">Metal-binding</keyword>
<feature type="binding site" evidence="15">
    <location>
        <position position="233"/>
    </location>
    <ligand>
        <name>substrate</name>
    </ligand>
</feature>
<organism evidence="18 19">
    <name type="scientific">Aspergillus violaceofuscus (strain CBS 115571)</name>
    <dbReference type="NCBI Taxonomy" id="1450538"/>
    <lineage>
        <taxon>Eukaryota</taxon>
        <taxon>Fungi</taxon>
        <taxon>Dikarya</taxon>
        <taxon>Ascomycota</taxon>
        <taxon>Pezizomycotina</taxon>
        <taxon>Eurotiomycetes</taxon>
        <taxon>Eurotiomycetidae</taxon>
        <taxon>Eurotiales</taxon>
        <taxon>Aspergillaceae</taxon>
        <taxon>Aspergillus</taxon>
    </lineage>
</organism>
<name>A0A2V5HJ89_ASPV1</name>
<evidence type="ECO:0000256" key="15">
    <source>
        <dbReference type="PIRSR" id="PIRSR001024-5"/>
    </source>
</evidence>
<dbReference type="InterPro" id="IPR015340">
    <property type="entry name" value="A_amylase_C_dom"/>
</dbReference>